<dbReference type="EMBL" id="KV875632">
    <property type="protein sequence ID" value="RZR72124.1"/>
    <property type="molecule type" value="Genomic_DNA"/>
</dbReference>
<dbReference type="AlphaFoldDB" id="A0A445MD27"/>
<accession>A0A445MD27</accession>
<protein>
    <submittedName>
        <fullName evidence="3">Uncharacterized protein</fullName>
    </submittedName>
</protein>
<feature type="signal peptide" evidence="2">
    <location>
        <begin position="1"/>
        <end position="22"/>
    </location>
</feature>
<evidence type="ECO:0000313" key="3">
    <source>
        <dbReference type="EMBL" id="RZR72124.1"/>
    </source>
</evidence>
<keyword evidence="1" id="KW-1133">Transmembrane helix</keyword>
<organism evidence="3">
    <name type="scientific">Ensete ventricosum</name>
    <name type="common">Abyssinian banana</name>
    <name type="synonym">Musa ensete</name>
    <dbReference type="NCBI Taxonomy" id="4639"/>
    <lineage>
        <taxon>Eukaryota</taxon>
        <taxon>Viridiplantae</taxon>
        <taxon>Streptophyta</taxon>
        <taxon>Embryophyta</taxon>
        <taxon>Tracheophyta</taxon>
        <taxon>Spermatophyta</taxon>
        <taxon>Magnoliopsida</taxon>
        <taxon>Liliopsida</taxon>
        <taxon>Zingiberales</taxon>
        <taxon>Musaceae</taxon>
        <taxon>Ensete</taxon>
    </lineage>
</organism>
<name>A0A445MD27_ENSVE</name>
<keyword evidence="1" id="KW-0472">Membrane</keyword>
<reference evidence="3" key="1">
    <citation type="journal article" date="2018" name="Data Brief">
        <title>Genome sequence data from 17 accessions of Ensete ventricosum, a staple food crop for millions in Ethiopia.</title>
        <authorList>
            <person name="Yemataw Z."/>
            <person name="Muzemil S."/>
            <person name="Ambachew D."/>
            <person name="Tripathi L."/>
            <person name="Tesfaye K."/>
            <person name="Chala A."/>
            <person name="Farbos A."/>
            <person name="O'Neill P."/>
            <person name="Moore K."/>
            <person name="Grant M."/>
            <person name="Studholme D.J."/>
        </authorList>
    </citation>
    <scope>NUCLEOTIDE SEQUENCE [LARGE SCALE GENOMIC DNA]</scope>
    <source>
        <tissue evidence="3">Leaf</tissue>
    </source>
</reference>
<dbReference type="Proteomes" id="UP000290560">
    <property type="component" value="Unassembled WGS sequence"/>
</dbReference>
<sequence length="201" mass="22139">MVGSLGMVGLGLFLLLLEGPGGEPWDDLARGHFWSSHLPATNASHLEPKVLQDWLVLHLWCKGGPPVEFSPSSSFDLMNSLWTSSIHWFINCNCARNESVESQEMVFGLGMLQIEVLVVGVYHLVVFPTGAVRLRRRPREIIVGCCGVRHPSGLPGVGRQWGMPGVAEQAPIMPWSVRWQVPFFDEGKMGLSSHSGRLLGD</sequence>
<gene>
    <name evidence="3" type="ORF">BHM03_00010434</name>
</gene>
<evidence type="ECO:0000256" key="1">
    <source>
        <dbReference type="SAM" id="Phobius"/>
    </source>
</evidence>
<keyword evidence="2" id="KW-0732">Signal</keyword>
<proteinExistence type="predicted"/>
<evidence type="ECO:0000256" key="2">
    <source>
        <dbReference type="SAM" id="SignalP"/>
    </source>
</evidence>
<feature type="chain" id="PRO_5019140006" evidence="2">
    <location>
        <begin position="23"/>
        <end position="201"/>
    </location>
</feature>
<feature type="transmembrane region" description="Helical" evidence="1">
    <location>
        <begin position="105"/>
        <end position="127"/>
    </location>
</feature>
<keyword evidence="1" id="KW-0812">Transmembrane</keyword>